<sequence length="111" mass="12311">MRLSLRRLGCVQVWSLASSSSRIWGTLGEKTLNGPARDLEGKEEGPPAAEKKKGRVVRSSMPAEQGPGRTQTVMLPVSVKVNHSWQLLQLAREERKRTKGRCVCAEVPVYL</sequence>
<name>A0A1Y2FKU9_PROLT</name>
<accession>A0A1Y2FKU9</accession>
<feature type="compositionally biased region" description="Basic and acidic residues" evidence="1">
    <location>
        <begin position="37"/>
        <end position="51"/>
    </location>
</feature>
<dbReference type="AlphaFoldDB" id="A0A1Y2FKU9"/>
<dbReference type="RefSeq" id="XP_040726225.1">
    <property type="nucleotide sequence ID" value="XM_040868995.1"/>
</dbReference>
<evidence type="ECO:0000313" key="2">
    <source>
        <dbReference type="EMBL" id="ORY84207.1"/>
    </source>
</evidence>
<feature type="region of interest" description="Disordered" evidence="1">
    <location>
        <begin position="34"/>
        <end position="71"/>
    </location>
</feature>
<protein>
    <submittedName>
        <fullName evidence="2">Uncharacterized protein</fullName>
    </submittedName>
</protein>
<proteinExistence type="predicted"/>
<dbReference type="GeneID" id="63785594"/>
<reference evidence="2 3" key="1">
    <citation type="submission" date="2016-07" db="EMBL/GenBank/DDBJ databases">
        <title>Pervasive Adenine N6-methylation of Active Genes in Fungi.</title>
        <authorList>
            <consortium name="DOE Joint Genome Institute"/>
            <person name="Mondo S.J."/>
            <person name="Dannebaum R.O."/>
            <person name="Kuo R.C."/>
            <person name="Labutti K."/>
            <person name="Haridas S."/>
            <person name="Kuo A."/>
            <person name="Salamov A."/>
            <person name="Ahrendt S.R."/>
            <person name="Lipzen A."/>
            <person name="Sullivan W."/>
            <person name="Andreopoulos W.B."/>
            <person name="Clum A."/>
            <person name="Lindquist E."/>
            <person name="Daum C."/>
            <person name="Ramamoorthy G.K."/>
            <person name="Gryganskyi A."/>
            <person name="Culley D."/>
            <person name="Magnuson J.K."/>
            <person name="James T.Y."/>
            <person name="O'Malley M.A."/>
            <person name="Stajich J.E."/>
            <person name="Spatafora J.W."/>
            <person name="Visel A."/>
            <person name="Grigoriev I.V."/>
        </authorList>
    </citation>
    <scope>NUCLEOTIDE SEQUENCE [LARGE SCALE GENOMIC DNA]</scope>
    <source>
        <strain evidence="2 3">12-1054</strain>
    </source>
</reference>
<evidence type="ECO:0000256" key="1">
    <source>
        <dbReference type="SAM" id="MobiDB-lite"/>
    </source>
</evidence>
<comment type="caution">
    <text evidence="2">The sequence shown here is derived from an EMBL/GenBank/DDBJ whole genome shotgun (WGS) entry which is preliminary data.</text>
</comment>
<dbReference type="EMBL" id="MCFI01000006">
    <property type="protein sequence ID" value="ORY84207.1"/>
    <property type="molecule type" value="Genomic_DNA"/>
</dbReference>
<dbReference type="Proteomes" id="UP000193685">
    <property type="component" value="Unassembled WGS sequence"/>
</dbReference>
<keyword evidence="3" id="KW-1185">Reference proteome</keyword>
<gene>
    <name evidence="2" type="ORF">BCR37DRAFT_378204</name>
</gene>
<evidence type="ECO:0000313" key="3">
    <source>
        <dbReference type="Proteomes" id="UP000193685"/>
    </source>
</evidence>
<organism evidence="2 3">
    <name type="scientific">Protomyces lactucae-debilis</name>
    <dbReference type="NCBI Taxonomy" id="2754530"/>
    <lineage>
        <taxon>Eukaryota</taxon>
        <taxon>Fungi</taxon>
        <taxon>Dikarya</taxon>
        <taxon>Ascomycota</taxon>
        <taxon>Taphrinomycotina</taxon>
        <taxon>Taphrinomycetes</taxon>
        <taxon>Taphrinales</taxon>
        <taxon>Protomycetaceae</taxon>
        <taxon>Protomyces</taxon>
    </lineage>
</organism>